<dbReference type="InterPro" id="IPR010982">
    <property type="entry name" value="Lambda_DNA-bd_dom_sf"/>
</dbReference>
<organism evidence="2 3">
    <name type="scientific">Thermohalobaculum xanthum</name>
    <dbReference type="NCBI Taxonomy" id="2753746"/>
    <lineage>
        <taxon>Bacteria</taxon>
        <taxon>Pseudomonadati</taxon>
        <taxon>Pseudomonadota</taxon>
        <taxon>Alphaproteobacteria</taxon>
        <taxon>Rhodobacterales</taxon>
        <taxon>Paracoccaceae</taxon>
        <taxon>Thermohalobaculum</taxon>
    </lineage>
</organism>
<dbReference type="PROSITE" id="PS50943">
    <property type="entry name" value="HTH_CROC1"/>
    <property type="match status" value="1"/>
</dbReference>
<dbReference type="Pfam" id="PF13560">
    <property type="entry name" value="HTH_31"/>
    <property type="match status" value="1"/>
</dbReference>
<gene>
    <name evidence="2" type="ORF">H0I76_18605</name>
</gene>
<dbReference type="Gene3D" id="1.10.260.40">
    <property type="entry name" value="lambda repressor-like DNA-binding domains"/>
    <property type="match status" value="1"/>
</dbReference>
<dbReference type="InterPro" id="IPR052345">
    <property type="entry name" value="Rad_response_metalloprotease"/>
</dbReference>
<dbReference type="InterPro" id="IPR001387">
    <property type="entry name" value="Cro/C1-type_HTH"/>
</dbReference>
<dbReference type="EMBL" id="JAEHHL010000016">
    <property type="protein sequence ID" value="MBK0401215.1"/>
    <property type="molecule type" value="Genomic_DNA"/>
</dbReference>
<evidence type="ECO:0000313" key="3">
    <source>
        <dbReference type="Proteomes" id="UP000655420"/>
    </source>
</evidence>
<dbReference type="SMART" id="SM00530">
    <property type="entry name" value="HTH_XRE"/>
    <property type="match status" value="1"/>
</dbReference>
<comment type="caution">
    <text evidence="2">The sequence shown here is derived from an EMBL/GenBank/DDBJ whole genome shotgun (WGS) entry which is preliminary data.</text>
</comment>
<proteinExistence type="predicted"/>
<sequence length="119" mass="12865">MIPVSHSFAARLRKLREERGMSKTGLGKAVGVSTTCVWNWEEGNTEPRPHNLAELARVLRVSGAYLEFGSDRNAPDDGAGCKVSAAPEESLSSVINDAKQRIAKLAGIGPERVKISLDY</sequence>
<keyword evidence="3" id="KW-1185">Reference proteome</keyword>
<dbReference type="Proteomes" id="UP000655420">
    <property type="component" value="Unassembled WGS sequence"/>
</dbReference>
<dbReference type="CDD" id="cd00093">
    <property type="entry name" value="HTH_XRE"/>
    <property type="match status" value="1"/>
</dbReference>
<reference evidence="2" key="1">
    <citation type="submission" date="2020-12" db="EMBL/GenBank/DDBJ databases">
        <title>Bacterial taxonomy.</title>
        <authorList>
            <person name="Pan X."/>
        </authorList>
    </citation>
    <scope>NUCLEOTIDE SEQUENCE</scope>
    <source>
        <strain evidence="2">M0105</strain>
    </source>
</reference>
<accession>A0A8J7MAD9</accession>
<dbReference type="PANTHER" id="PTHR43236">
    <property type="entry name" value="ANTITOXIN HIGA1"/>
    <property type="match status" value="1"/>
</dbReference>
<protein>
    <submittedName>
        <fullName evidence="2">Helix-turn-helix domain-containing protein</fullName>
    </submittedName>
</protein>
<evidence type="ECO:0000313" key="2">
    <source>
        <dbReference type="EMBL" id="MBK0401215.1"/>
    </source>
</evidence>
<dbReference type="PANTHER" id="PTHR43236:SF1">
    <property type="entry name" value="BLL7220 PROTEIN"/>
    <property type="match status" value="1"/>
</dbReference>
<dbReference type="RefSeq" id="WP_200613524.1">
    <property type="nucleotide sequence ID" value="NZ_JAEHHL010000016.1"/>
</dbReference>
<dbReference type="SUPFAM" id="SSF47413">
    <property type="entry name" value="lambda repressor-like DNA-binding domains"/>
    <property type="match status" value="1"/>
</dbReference>
<feature type="domain" description="HTH cro/C1-type" evidence="1">
    <location>
        <begin position="12"/>
        <end position="66"/>
    </location>
</feature>
<dbReference type="AlphaFoldDB" id="A0A8J7MAD9"/>
<evidence type="ECO:0000259" key="1">
    <source>
        <dbReference type="PROSITE" id="PS50943"/>
    </source>
</evidence>
<name>A0A8J7MAD9_9RHOB</name>
<dbReference type="GO" id="GO:0003677">
    <property type="term" value="F:DNA binding"/>
    <property type="evidence" value="ECO:0007669"/>
    <property type="project" value="InterPro"/>
</dbReference>